<name>A0AAP2DRL4_9BACT</name>
<evidence type="ECO:0008006" key="3">
    <source>
        <dbReference type="Google" id="ProtNLM"/>
    </source>
</evidence>
<dbReference type="AlphaFoldDB" id="A0AAP2DRL4"/>
<dbReference type="SUPFAM" id="SSF55961">
    <property type="entry name" value="Bet v1-like"/>
    <property type="match status" value="1"/>
</dbReference>
<organism evidence="1 2">
    <name type="scientific">Chryseosolibacter histidini</name>
    <dbReference type="NCBI Taxonomy" id="2782349"/>
    <lineage>
        <taxon>Bacteria</taxon>
        <taxon>Pseudomonadati</taxon>
        <taxon>Bacteroidota</taxon>
        <taxon>Cytophagia</taxon>
        <taxon>Cytophagales</taxon>
        <taxon>Chryseotaleaceae</taxon>
        <taxon>Chryseosolibacter</taxon>
    </lineage>
</organism>
<evidence type="ECO:0000313" key="2">
    <source>
        <dbReference type="Proteomes" id="UP001319200"/>
    </source>
</evidence>
<keyword evidence="2" id="KW-1185">Reference proteome</keyword>
<gene>
    <name evidence="1" type="ORF">KK083_19495</name>
</gene>
<accession>A0AAP2DRL4</accession>
<evidence type="ECO:0000313" key="1">
    <source>
        <dbReference type="EMBL" id="MBT1699089.1"/>
    </source>
</evidence>
<sequence>MSSFTDVDTTAERISRCAVITLNGPIEKVFPLFGPVMEKEWAEGWNPEIIYSSSGIVEEHMIFRTKAHHPSESYYTWVITQYDPDRYLIEYTVSTANRIWFIRVACKPEASKTIAEVCYTYTGLNETGNELNTKALEKMYTHDLKDWETAINYYLQYGKQLTSH</sequence>
<protein>
    <recommendedName>
        <fullName evidence="3">SRPBCC family protein</fullName>
    </recommendedName>
</protein>
<comment type="caution">
    <text evidence="1">The sequence shown here is derived from an EMBL/GenBank/DDBJ whole genome shotgun (WGS) entry which is preliminary data.</text>
</comment>
<dbReference type="RefSeq" id="WP_254166531.1">
    <property type="nucleotide sequence ID" value="NZ_JAHESF010000021.1"/>
</dbReference>
<dbReference type="Proteomes" id="UP001319200">
    <property type="component" value="Unassembled WGS sequence"/>
</dbReference>
<reference evidence="1 2" key="1">
    <citation type="submission" date="2021-05" db="EMBL/GenBank/DDBJ databases">
        <title>A Polyphasic approach of four new species of the genus Ohtaekwangia: Ohtaekwangia histidinii sp. nov., Ohtaekwangia cretensis sp. nov., Ohtaekwangia indiensis sp. nov., Ohtaekwangia reichenbachii sp. nov. from diverse environment.</title>
        <authorList>
            <person name="Octaviana S."/>
        </authorList>
    </citation>
    <scope>NUCLEOTIDE SEQUENCE [LARGE SCALE GENOMIC DNA]</scope>
    <source>
        <strain evidence="1 2">PWU4</strain>
    </source>
</reference>
<proteinExistence type="predicted"/>
<dbReference type="EMBL" id="JAHESF010000021">
    <property type="protein sequence ID" value="MBT1699089.1"/>
    <property type="molecule type" value="Genomic_DNA"/>
</dbReference>